<dbReference type="OrthoDB" id="9763644at2"/>
<dbReference type="GO" id="GO:0005524">
    <property type="term" value="F:ATP binding"/>
    <property type="evidence" value="ECO:0007669"/>
    <property type="project" value="UniProtKB-KW"/>
</dbReference>
<dbReference type="InterPro" id="IPR014818">
    <property type="entry name" value="Phage/plasmid_primase_P4_C"/>
</dbReference>
<dbReference type="Pfam" id="PF08706">
    <property type="entry name" value="D5_N"/>
    <property type="match status" value="1"/>
</dbReference>
<evidence type="ECO:0000313" key="5">
    <source>
        <dbReference type="EMBL" id="QEN03349.1"/>
    </source>
</evidence>
<accession>A0A5C1Q8X5</accession>
<evidence type="ECO:0000256" key="3">
    <source>
        <dbReference type="ARBA" id="ARBA00022840"/>
    </source>
</evidence>
<evidence type="ECO:0000259" key="4">
    <source>
        <dbReference type="PROSITE" id="PS51206"/>
    </source>
</evidence>
<dbReference type="Proteomes" id="UP000323824">
    <property type="component" value="Chromosome"/>
</dbReference>
<keyword evidence="3" id="KW-0067">ATP-binding</keyword>
<dbReference type="RefSeq" id="WP_149566609.1">
    <property type="nucleotide sequence ID" value="NZ_CP035807.1"/>
</dbReference>
<dbReference type="AlphaFoldDB" id="A0A5C1Q8X5"/>
<reference evidence="5 6" key="2">
    <citation type="submission" date="2019-09" db="EMBL/GenBank/DDBJ databases">
        <title>Complete Genome Sequence and Methylome Analysis of free living Spirochaetas.</title>
        <authorList>
            <person name="Leshcheva N."/>
            <person name="Mikheeva N."/>
        </authorList>
    </citation>
    <scope>NUCLEOTIDE SEQUENCE [LARGE SCALE GENOMIC DNA]</scope>
    <source>
        <strain evidence="5 6">P</strain>
    </source>
</reference>
<protein>
    <recommendedName>
        <fullName evidence="4">SF3 helicase domain-containing protein</fullName>
    </recommendedName>
</protein>
<dbReference type="PANTHER" id="PTHR35372:SF2">
    <property type="entry name" value="SF3 HELICASE DOMAIN-CONTAINING PROTEIN"/>
    <property type="match status" value="1"/>
</dbReference>
<feature type="domain" description="SF3 helicase" evidence="4">
    <location>
        <begin position="181"/>
        <end position="343"/>
    </location>
</feature>
<keyword evidence="6" id="KW-1185">Reference proteome</keyword>
<dbReference type="SUPFAM" id="SSF52540">
    <property type="entry name" value="P-loop containing nucleoside triphosphate hydrolases"/>
    <property type="match status" value="1"/>
</dbReference>
<name>A0A5C1Q8X5_9SPIO</name>
<gene>
    <name evidence="5" type="ORF">EW093_01045</name>
</gene>
<organism evidence="5 6">
    <name type="scientific">Thiospirochaeta perfilievii</name>
    <dbReference type="NCBI Taxonomy" id="252967"/>
    <lineage>
        <taxon>Bacteria</taxon>
        <taxon>Pseudomonadati</taxon>
        <taxon>Spirochaetota</taxon>
        <taxon>Spirochaetia</taxon>
        <taxon>Spirochaetales</taxon>
        <taxon>Spirochaetaceae</taxon>
        <taxon>Thiospirochaeta</taxon>
    </lineage>
</organism>
<reference evidence="5 6" key="1">
    <citation type="submission" date="2019-02" db="EMBL/GenBank/DDBJ databases">
        <authorList>
            <person name="Fomenkov A."/>
            <person name="Dubinina G."/>
            <person name="Grabovich M."/>
            <person name="Vincze T."/>
            <person name="Roberts R.J."/>
        </authorList>
    </citation>
    <scope>NUCLEOTIDE SEQUENCE [LARGE SCALE GENOMIC DNA]</scope>
    <source>
        <strain evidence="5 6">P</strain>
    </source>
</reference>
<dbReference type="Gene3D" id="3.40.50.300">
    <property type="entry name" value="P-loop containing nucleotide triphosphate hydrolases"/>
    <property type="match status" value="1"/>
</dbReference>
<dbReference type="GO" id="GO:0016787">
    <property type="term" value="F:hydrolase activity"/>
    <property type="evidence" value="ECO:0007669"/>
    <property type="project" value="UniProtKB-KW"/>
</dbReference>
<dbReference type="EMBL" id="CP035807">
    <property type="protein sequence ID" value="QEN03349.1"/>
    <property type="molecule type" value="Genomic_DNA"/>
</dbReference>
<dbReference type="InterPro" id="IPR014015">
    <property type="entry name" value="Helicase_SF3_DNA-vir"/>
</dbReference>
<dbReference type="InterPro" id="IPR051620">
    <property type="entry name" value="ORF904-like_C"/>
</dbReference>
<keyword evidence="1" id="KW-0547">Nucleotide-binding</keyword>
<keyword evidence="2" id="KW-0378">Hydrolase</keyword>
<dbReference type="InterPro" id="IPR027417">
    <property type="entry name" value="P-loop_NTPase"/>
</dbReference>
<dbReference type="KEGG" id="sper:EW093_01045"/>
<proteinExistence type="predicted"/>
<evidence type="ECO:0000313" key="6">
    <source>
        <dbReference type="Proteomes" id="UP000323824"/>
    </source>
</evidence>
<dbReference type="PANTHER" id="PTHR35372">
    <property type="entry name" value="ATP BINDING PROTEIN-RELATED"/>
    <property type="match status" value="1"/>
</dbReference>
<sequence>MTALEFVDFITDSLRAKIYYVLVKETEMRSVYAYFTSEHYVLDANLTRLKNECSIIIDLALKSGIANQFSKGLFKQFTTSLNFKHQVLSSVVKEYILNLKEIKEELFDNDPFKLNTKNGIYCYITGEIRKQTKEDYFFNITTANFIPGYNERPEIFINWIKNQITEQNITVWGNSELDIDSKVENFLEILGYLFTGCTYQKYIFFLLGKSNTSKSTFLEFLGYLLGSYYGILPIKGLMYKRTGDPNVRPELVDQRKKRLLISSEPDPHDVLDASIFKILTGNDGASFKKSHSDNIYYHPKCKIVVSSNYLPKVSNTTDDSQLSRFVVMEFMNPIPNDKQDLNFLNKLKEETTANQIFTFILSYSMKYAKNYFEKKMPIHNEFKQDFAKYLLQQKDPISMFWKDKIIVSSIQSSFYKWKSRDLYLYFLEYLRLLKYEEEVTQMKFFKRFSEIAEQHEFVHKTTISYTKEACYSGIMIKGVDFLTHGLTSFSGEIKSKYTFDE</sequence>
<evidence type="ECO:0000256" key="2">
    <source>
        <dbReference type="ARBA" id="ARBA00022801"/>
    </source>
</evidence>
<dbReference type="PROSITE" id="PS51206">
    <property type="entry name" value="SF3_HELICASE_1"/>
    <property type="match status" value="1"/>
</dbReference>
<evidence type="ECO:0000256" key="1">
    <source>
        <dbReference type="ARBA" id="ARBA00022741"/>
    </source>
</evidence>